<organism evidence="1 2">
    <name type="scientific">Dryococelus australis</name>
    <dbReference type="NCBI Taxonomy" id="614101"/>
    <lineage>
        <taxon>Eukaryota</taxon>
        <taxon>Metazoa</taxon>
        <taxon>Ecdysozoa</taxon>
        <taxon>Arthropoda</taxon>
        <taxon>Hexapoda</taxon>
        <taxon>Insecta</taxon>
        <taxon>Pterygota</taxon>
        <taxon>Neoptera</taxon>
        <taxon>Polyneoptera</taxon>
        <taxon>Phasmatodea</taxon>
        <taxon>Verophasmatodea</taxon>
        <taxon>Anareolatae</taxon>
        <taxon>Phasmatidae</taxon>
        <taxon>Eurycanthinae</taxon>
        <taxon>Dryococelus</taxon>
    </lineage>
</organism>
<name>A0ABQ9GIS2_9NEOP</name>
<accession>A0ABQ9GIS2</accession>
<dbReference type="PANTHER" id="PTHR32344:SF1">
    <property type="entry name" value="U1-TYPE DOMAIN-CONTAINING PROTEIN"/>
    <property type="match status" value="1"/>
</dbReference>
<evidence type="ECO:0000313" key="1">
    <source>
        <dbReference type="EMBL" id="KAJ8871906.1"/>
    </source>
</evidence>
<sequence length="201" mass="22639">MLKNTVSARQRAEEFRSDGLHTSHTSTFMCERCNCNVIYARRDTVLKHVKTGPQKKKFQTSITGSFNSAKCKRVDIECMTLRIMEAFAKVNIPLENPDIRNWLNEFVEGSGDLPCVRTLREKYIPKLSESHFNKVKDLVGENELFILCEETTDILTQQTTGVPEVVVASVSFLDKADATSCAQAVTVSTNFKYSTKTSRVS</sequence>
<keyword evidence="2" id="KW-1185">Reference proteome</keyword>
<reference evidence="1 2" key="1">
    <citation type="submission" date="2023-02" db="EMBL/GenBank/DDBJ databases">
        <title>LHISI_Scaffold_Assembly.</title>
        <authorList>
            <person name="Stuart O.P."/>
            <person name="Cleave R."/>
            <person name="Magrath M.J.L."/>
            <person name="Mikheyev A.S."/>
        </authorList>
    </citation>
    <scope>NUCLEOTIDE SEQUENCE [LARGE SCALE GENOMIC DNA]</scope>
    <source>
        <strain evidence="1">Daus_M_001</strain>
        <tissue evidence="1">Leg muscle</tissue>
    </source>
</reference>
<gene>
    <name evidence="1" type="ORF">PR048_028246</name>
</gene>
<dbReference type="EMBL" id="JARBHB010000012">
    <property type="protein sequence ID" value="KAJ8871906.1"/>
    <property type="molecule type" value="Genomic_DNA"/>
</dbReference>
<dbReference type="Proteomes" id="UP001159363">
    <property type="component" value="Chromosome 11"/>
</dbReference>
<dbReference type="InterPro" id="IPR033375">
    <property type="entry name" value="Cggbp1"/>
</dbReference>
<comment type="caution">
    <text evidence="1">The sequence shown here is derived from an EMBL/GenBank/DDBJ whole genome shotgun (WGS) entry which is preliminary data.</text>
</comment>
<evidence type="ECO:0008006" key="3">
    <source>
        <dbReference type="Google" id="ProtNLM"/>
    </source>
</evidence>
<proteinExistence type="predicted"/>
<evidence type="ECO:0000313" key="2">
    <source>
        <dbReference type="Proteomes" id="UP001159363"/>
    </source>
</evidence>
<dbReference type="PANTHER" id="PTHR32344">
    <property type="entry name" value="U1-TYPE DOMAIN-CONTAINING PROTEIN"/>
    <property type="match status" value="1"/>
</dbReference>
<protein>
    <recommendedName>
        <fullName evidence="3">C2H2-type domain-containing protein</fullName>
    </recommendedName>
</protein>